<dbReference type="Gene3D" id="2.40.50.140">
    <property type="entry name" value="Nucleic acid-binding proteins"/>
    <property type="match status" value="1"/>
</dbReference>
<dbReference type="InParanoid" id="A0A136J182"/>
<dbReference type="Pfam" id="PF12658">
    <property type="entry name" value="Ten1"/>
    <property type="match status" value="1"/>
</dbReference>
<dbReference type="InterPro" id="IPR024222">
    <property type="entry name" value="Ten1_fungal"/>
</dbReference>
<evidence type="ECO:0000313" key="1">
    <source>
        <dbReference type="EMBL" id="KXJ90958.1"/>
    </source>
</evidence>
<dbReference type="GO" id="GO:1990879">
    <property type="term" value="C:CST complex"/>
    <property type="evidence" value="ECO:0007669"/>
    <property type="project" value="InterPro"/>
</dbReference>
<dbReference type="OrthoDB" id="5275361at2759"/>
<dbReference type="Proteomes" id="UP000070501">
    <property type="component" value="Unassembled WGS sequence"/>
</dbReference>
<dbReference type="GO" id="GO:0016233">
    <property type="term" value="P:telomere capping"/>
    <property type="evidence" value="ECO:0007669"/>
    <property type="project" value="InterPro"/>
</dbReference>
<dbReference type="EMBL" id="KQ964251">
    <property type="protein sequence ID" value="KXJ90958.1"/>
    <property type="molecule type" value="Genomic_DNA"/>
</dbReference>
<organism evidence="1 2">
    <name type="scientific">Microdochium bolleyi</name>
    <dbReference type="NCBI Taxonomy" id="196109"/>
    <lineage>
        <taxon>Eukaryota</taxon>
        <taxon>Fungi</taxon>
        <taxon>Dikarya</taxon>
        <taxon>Ascomycota</taxon>
        <taxon>Pezizomycotina</taxon>
        <taxon>Sordariomycetes</taxon>
        <taxon>Xylariomycetidae</taxon>
        <taxon>Xylariales</taxon>
        <taxon>Microdochiaceae</taxon>
        <taxon>Microdochium</taxon>
    </lineage>
</organism>
<dbReference type="AlphaFoldDB" id="A0A136J182"/>
<proteinExistence type="predicted"/>
<dbReference type="GO" id="GO:0043047">
    <property type="term" value="F:single-stranded telomeric DNA binding"/>
    <property type="evidence" value="ECO:0007669"/>
    <property type="project" value="InterPro"/>
</dbReference>
<protein>
    <submittedName>
        <fullName evidence="1">CST complex subunit Ten1</fullName>
    </submittedName>
</protein>
<evidence type="ECO:0000313" key="2">
    <source>
        <dbReference type="Proteomes" id="UP000070501"/>
    </source>
</evidence>
<name>A0A136J182_9PEZI</name>
<reference evidence="2" key="1">
    <citation type="submission" date="2016-02" db="EMBL/GenBank/DDBJ databases">
        <title>Draft genome sequence of Microdochium bolleyi, a fungal endophyte of beachgrass.</title>
        <authorList>
            <consortium name="DOE Joint Genome Institute"/>
            <person name="David A.S."/>
            <person name="May G."/>
            <person name="Haridas S."/>
            <person name="Lim J."/>
            <person name="Wang M."/>
            <person name="Labutti K."/>
            <person name="Lipzen A."/>
            <person name="Barry K."/>
            <person name="Grigoriev I.V."/>
        </authorList>
    </citation>
    <scope>NUCLEOTIDE SEQUENCE [LARGE SCALE GENOMIC DNA]</scope>
    <source>
        <strain evidence="2">J235TASD1</strain>
    </source>
</reference>
<keyword evidence="2" id="KW-1185">Reference proteome</keyword>
<accession>A0A136J182</accession>
<sequence>MSTQPPPSTRCLLSELSSHEVGDKVRFLGCVAAYCTKSATLSLQHNFPHGSAHTALVDIRLLLENLGLEHVGYGSWVHVIGYITPSTVTRLTTEDECKPSSHTCIQAVLLWAAHDLNLPSYENALKPDGLTKKTSP</sequence>
<dbReference type="InterPro" id="IPR012340">
    <property type="entry name" value="NA-bd_OB-fold"/>
</dbReference>
<gene>
    <name evidence="1" type="ORF">Micbo1qcDRAFT_163658</name>
</gene>